<dbReference type="STRING" id="225324.SAMN02745126_02496"/>
<comment type="similarity">
    <text evidence="1">Belongs to the metallo-dependent hydrolases superfamily. ATZ/TRZ family.</text>
</comment>
<protein>
    <submittedName>
        <fullName evidence="4">Cytosine/adenosine deaminase</fullName>
    </submittedName>
</protein>
<dbReference type="SUPFAM" id="SSF51338">
    <property type="entry name" value="Composite domain of metallo-dependent hydrolases"/>
    <property type="match status" value="1"/>
</dbReference>
<keyword evidence="5" id="KW-1185">Reference proteome</keyword>
<organism evidence="4 5">
    <name type="scientific">Enhydrobacter aerosaccus</name>
    <dbReference type="NCBI Taxonomy" id="225324"/>
    <lineage>
        <taxon>Bacteria</taxon>
        <taxon>Pseudomonadati</taxon>
        <taxon>Pseudomonadota</taxon>
        <taxon>Alphaproteobacteria</taxon>
        <taxon>Hyphomicrobiales</taxon>
        <taxon>Enhydrobacter</taxon>
    </lineage>
</organism>
<dbReference type="EMBL" id="FUWJ01000002">
    <property type="protein sequence ID" value="SJZ83629.1"/>
    <property type="molecule type" value="Genomic_DNA"/>
</dbReference>
<dbReference type="Gene3D" id="2.30.40.10">
    <property type="entry name" value="Urease, subunit C, domain 1"/>
    <property type="match status" value="1"/>
</dbReference>
<gene>
    <name evidence="4" type="ORF">SAMN02745126_02496</name>
</gene>
<evidence type="ECO:0000259" key="3">
    <source>
        <dbReference type="Pfam" id="PF01979"/>
    </source>
</evidence>
<reference evidence="5" key="1">
    <citation type="submission" date="2017-02" db="EMBL/GenBank/DDBJ databases">
        <authorList>
            <person name="Varghese N."/>
            <person name="Submissions S."/>
        </authorList>
    </citation>
    <scope>NUCLEOTIDE SEQUENCE [LARGE SCALE GENOMIC DNA]</scope>
    <source>
        <strain evidence="5">ATCC 27094</strain>
    </source>
</reference>
<feature type="domain" description="Amidohydrolase-related" evidence="3">
    <location>
        <begin position="58"/>
        <end position="435"/>
    </location>
</feature>
<dbReference type="InterPro" id="IPR050287">
    <property type="entry name" value="MTA/SAH_deaminase"/>
</dbReference>
<evidence type="ECO:0000256" key="2">
    <source>
        <dbReference type="ARBA" id="ARBA00022801"/>
    </source>
</evidence>
<keyword evidence="2" id="KW-0378">Hydrolase</keyword>
<proteinExistence type="inferred from homology"/>
<dbReference type="Pfam" id="PF01979">
    <property type="entry name" value="Amidohydro_1"/>
    <property type="match status" value="1"/>
</dbReference>
<evidence type="ECO:0000313" key="5">
    <source>
        <dbReference type="Proteomes" id="UP000190092"/>
    </source>
</evidence>
<dbReference type="OrthoDB" id="9796020at2"/>
<evidence type="ECO:0000256" key="1">
    <source>
        <dbReference type="ARBA" id="ARBA00006745"/>
    </source>
</evidence>
<dbReference type="AlphaFoldDB" id="A0A1T4NWK7"/>
<dbReference type="InterPro" id="IPR006680">
    <property type="entry name" value="Amidohydro-rel"/>
</dbReference>
<evidence type="ECO:0000313" key="4">
    <source>
        <dbReference type="EMBL" id="SJZ83629.1"/>
    </source>
</evidence>
<dbReference type="SUPFAM" id="SSF51556">
    <property type="entry name" value="Metallo-dependent hydrolases"/>
    <property type="match status" value="1"/>
</dbReference>
<sequence>MARAAMTVIRGGRLLDIRAHAAPRADILLKGDTIAEIGAPGLAAPPEARVIDAKGRLLHPGLVNGHTHSHGNLAKGLVDCVTLELLLTAGSWMNGHRTLEDKYLSSLIGAAEMVLKGCTAAYDLTGEFPMPTVEGLTAVGQAYADVGMRAVLAPMVADTSFFDAIPGLMERLPPALQKDVGRFALAPYKASVAQMKKALHGWKLSRQGVHLAVAPTIPHHCSRAFLLACLKLSKDYGTGLHSHVAESKVQVIAGYRQYGSTLTAYLDELGMVSPNFTVAHGVWLDADDMKRLGDKGASVSHNPGSNMRLGNGIADMRGLLDARVNVGIGTDGASCSDNQNMYENMRLASMASKVQGPDWQRWITTDEVLEAATVGSARALGLGDRIGRIETGYKADIVFLDLDHVNWIPCNDPTNQIVHSEDGTAVHSVMVGGRMIVENRKLLTVDLHELARKAEKARARLEAANRPARALYEKLGKVVGSFCPGLAKEPLHIDRFAGSHHHHAHAQFLA</sequence>
<dbReference type="PANTHER" id="PTHR43794">
    <property type="entry name" value="AMINOHYDROLASE SSNA-RELATED"/>
    <property type="match status" value="1"/>
</dbReference>
<dbReference type="Proteomes" id="UP000190092">
    <property type="component" value="Unassembled WGS sequence"/>
</dbReference>
<accession>A0A1T4NWK7</accession>
<dbReference type="PANTHER" id="PTHR43794:SF11">
    <property type="entry name" value="AMIDOHYDROLASE-RELATED DOMAIN-CONTAINING PROTEIN"/>
    <property type="match status" value="1"/>
</dbReference>
<dbReference type="InterPro" id="IPR032466">
    <property type="entry name" value="Metal_Hydrolase"/>
</dbReference>
<dbReference type="InterPro" id="IPR011059">
    <property type="entry name" value="Metal-dep_hydrolase_composite"/>
</dbReference>
<dbReference type="GO" id="GO:0016810">
    <property type="term" value="F:hydrolase activity, acting on carbon-nitrogen (but not peptide) bonds"/>
    <property type="evidence" value="ECO:0007669"/>
    <property type="project" value="InterPro"/>
</dbReference>
<dbReference type="Gene3D" id="3.20.20.140">
    <property type="entry name" value="Metal-dependent hydrolases"/>
    <property type="match status" value="1"/>
</dbReference>
<name>A0A1T4NWK7_9HYPH</name>